<sequence>MMMGPAPMIMIELISVLFGISAPLGSGCAGRGFPGARKLSWVIGIEALGARLDLRQAGGGRTGRGGIAAAVTPEIRISGVRASAVPPKGQCIMAQSPLSRSSG</sequence>
<reference evidence="1" key="1">
    <citation type="journal article" date="2023" name="Int. J. Syst. Evol. Microbiol.">
        <title>Sinisalibacter aestuarii sp. nov., isolated from estuarine sediment of the Arakawa River.</title>
        <authorList>
            <person name="Arafat S.T."/>
            <person name="Hirano S."/>
            <person name="Sato A."/>
            <person name="Takeuchi K."/>
            <person name="Yasuda T."/>
            <person name="Terahara T."/>
            <person name="Hamada M."/>
            <person name="Kobayashi T."/>
        </authorList>
    </citation>
    <scope>NUCLEOTIDE SEQUENCE</scope>
    <source>
        <strain evidence="1">B-399</strain>
    </source>
</reference>
<comment type="caution">
    <text evidence="1">The sequence shown here is derived from an EMBL/GenBank/DDBJ whole genome shotgun (WGS) entry which is preliminary data.</text>
</comment>
<proteinExistence type="predicted"/>
<dbReference type="Proteomes" id="UP001144205">
    <property type="component" value="Unassembled WGS sequence"/>
</dbReference>
<evidence type="ECO:0000313" key="2">
    <source>
        <dbReference type="Proteomes" id="UP001144205"/>
    </source>
</evidence>
<protein>
    <submittedName>
        <fullName evidence="1">Uncharacterized protein</fullName>
    </submittedName>
</protein>
<accession>A0ABQ5LQI3</accession>
<name>A0ABQ5LQI3_9RHOB</name>
<keyword evidence="2" id="KW-1185">Reference proteome</keyword>
<dbReference type="EMBL" id="BROH01000001">
    <property type="protein sequence ID" value="GKY86898.1"/>
    <property type="molecule type" value="Genomic_DNA"/>
</dbReference>
<organism evidence="1 2">
    <name type="scientific">Sinisalibacter aestuarii</name>
    <dbReference type="NCBI Taxonomy" id="2949426"/>
    <lineage>
        <taxon>Bacteria</taxon>
        <taxon>Pseudomonadati</taxon>
        <taxon>Pseudomonadota</taxon>
        <taxon>Alphaproteobacteria</taxon>
        <taxon>Rhodobacterales</taxon>
        <taxon>Roseobacteraceae</taxon>
        <taxon>Sinisalibacter</taxon>
    </lineage>
</organism>
<gene>
    <name evidence="1" type="ORF">STA1M1_07670</name>
</gene>
<evidence type="ECO:0000313" key="1">
    <source>
        <dbReference type="EMBL" id="GKY86898.1"/>
    </source>
</evidence>